<feature type="transmembrane region" description="Helical" evidence="1">
    <location>
        <begin position="131"/>
        <end position="152"/>
    </location>
</feature>
<accession>A0A2G9Z731</accession>
<dbReference type="EMBL" id="PCRX01000034">
    <property type="protein sequence ID" value="PIP28955.1"/>
    <property type="molecule type" value="Genomic_DNA"/>
</dbReference>
<gene>
    <name evidence="2" type="ORF">COX28_01830</name>
</gene>
<evidence type="ECO:0000313" key="3">
    <source>
        <dbReference type="Proteomes" id="UP000231235"/>
    </source>
</evidence>
<keyword evidence="1" id="KW-0472">Membrane</keyword>
<keyword evidence="1" id="KW-0812">Transmembrane</keyword>
<evidence type="ECO:0000256" key="1">
    <source>
        <dbReference type="SAM" id="Phobius"/>
    </source>
</evidence>
<dbReference type="Pfam" id="PF04307">
    <property type="entry name" value="YdjM"/>
    <property type="match status" value="1"/>
</dbReference>
<keyword evidence="1" id="KW-1133">Transmembrane helix</keyword>
<sequence>MRFQMTLPTHVLASLIIGKIIGDFPAALAGSLVMDLDHTISYFRHGILFKPRKLFKAISDETDLWGDQRNFLHNIFSWLVVSFLLLVVNFNFGLVFSIAYFFHLVFDALNSADFYPFFPSRKFVIRGFIKYYSKQEVVFDICLILILIILFIF</sequence>
<dbReference type="Proteomes" id="UP000231235">
    <property type="component" value="Unassembled WGS sequence"/>
</dbReference>
<evidence type="ECO:0008006" key="4">
    <source>
        <dbReference type="Google" id="ProtNLM"/>
    </source>
</evidence>
<reference evidence="2 3" key="1">
    <citation type="submission" date="2017-09" db="EMBL/GenBank/DDBJ databases">
        <title>Depth-based differentiation of microbial function through sediment-hosted aquifers and enrichment of novel symbionts in the deep terrestrial subsurface.</title>
        <authorList>
            <person name="Probst A.J."/>
            <person name="Ladd B."/>
            <person name="Jarett J.K."/>
            <person name="Geller-Mcgrath D.E."/>
            <person name="Sieber C.M."/>
            <person name="Emerson J.B."/>
            <person name="Anantharaman K."/>
            <person name="Thomas B.C."/>
            <person name="Malmstrom R."/>
            <person name="Stieglmeier M."/>
            <person name="Klingl A."/>
            <person name="Woyke T."/>
            <person name="Ryan C.M."/>
            <person name="Banfield J.F."/>
        </authorList>
    </citation>
    <scope>NUCLEOTIDE SEQUENCE [LARGE SCALE GENOMIC DNA]</scope>
    <source>
        <strain evidence="2">CG23_combo_of_CG06-09_8_20_14_all_39_39</strain>
    </source>
</reference>
<dbReference type="InterPro" id="IPR007404">
    <property type="entry name" value="YdjM-like"/>
</dbReference>
<organism evidence="2 3">
    <name type="scientific">Candidatus Kuenenbacteria bacterium CG23_combo_of_CG06-09_8_20_14_all_39_39</name>
    <dbReference type="NCBI Taxonomy" id="1974623"/>
    <lineage>
        <taxon>Bacteria</taxon>
        <taxon>Candidatus Kueneniibacteriota</taxon>
    </lineage>
</organism>
<feature type="transmembrane region" description="Helical" evidence="1">
    <location>
        <begin position="75"/>
        <end position="102"/>
    </location>
</feature>
<evidence type="ECO:0000313" key="2">
    <source>
        <dbReference type="EMBL" id="PIP28955.1"/>
    </source>
</evidence>
<dbReference type="AlphaFoldDB" id="A0A2G9Z731"/>
<protein>
    <recommendedName>
        <fullName evidence="4">Metal-dependent hydrolase</fullName>
    </recommendedName>
</protein>
<proteinExistence type="predicted"/>
<comment type="caution">
    <text evidence="2">The sequence shown here is derived from an EMBL/GenBank/DDBJ whole genome shotgun (WGS) entry which is preliminary data.</text>
</comment>
<name>A0A2G9Z731_9BACT</name>